<dbReference type="InterPro" id="IPR024530">
    <property type="entry name" value="QSregVF_b"/>
</dbReference>
<evidence type="ECO:0008006" key="3">
    <source>
        <dbReference type="Google" id="ProtNLM"/>
    </source>
</evidence>
<dbReference type="Proteomes" id="UP000029444">
    <property type="component" value="Unassembled WGS sequence"/>
</dbReference>
<protein>
    <recommendedName>
        <fullName evidence="3">DNA polymerase III subunit epsilon</fullName>
    </recommendedName>
</protein>
<name>A0A095TMH0_9GAMM</name>
<dbReference type="AlphaFoldDB" id="A0A095TMH0"/>
<keyword evidence="2" id="KW-1185">Reference proteome</keyword>
<dbReference type="eggNOG" id="COG3530">
    <property type="taxonomic scope" value="Bacteria"/>
</dbReference>
<dbReference type="EMBL" id="ARXV01000016">
    <property type="protein sequence ID" value="KGD63603.1"/>
    <property type="molecule type" value="Genomic_DNA"/>
</dbReference>
<dbReference type="STRING" id="1177154.Y5S_03239"/>
<dbReference type="Pfam" id="PF12843">
    <property type="entry name" value="QSregVF_b"/>
    <property type="match status" value="1"/>
</dbReference>
<gene>
    <name evidence="1" type="ORF">Y5S_03239</name>
</gene>
<evidence type="ECO:0000313" key="2">
    <source>
        <dbReference type="Proteomes" id="UP000029444"/>
    </source>
</evidence>
<dbReference type="PATRIC" id="fig|1177154.3.peg.3282"/>
<comment type="caution">
    <text evidence="1">The sequence shown here is derived from an EMBL/GenBank/DDBJ whole genome shotgun (WGS) entry which is preliminary data.</text>
</comment>
<evidence type="ECO:0000313" key="1">
    <source>
        <dbReference type="EMBL" id="KGD63603.1"/>
    </source>
</evidence>
<reference evidence="1 2" key="1">
    <citation type="submission" date="2012-09" db="EMBL/GenBank/DDBJ databases">
        <title>Genome Sequence of alkane-degrading Bacterium Alcanivorax sp. 19-m-6.</title>
        <authorList>
            <person name="Lai Q."/>
            <person name="Shao Z."/>
        </authorList>
    </citation>
    <scope>NUCLEOTIDE SEQUENCE [LARGE SCALE GENOMIC DNA]</scope>
    <source>
        <strain evidence="1 2">19-m-6</strain>
    </source>
</reference>
<proteinExistence type="predicted"/>
<sequence>MTAWLRVASCNLKLATDPGFRQQAGTYKRYQAVMDFKQEDLKALVERTMPFGKYQGRVLIDVPEEYLLWFADKGFPKGELGRLMALALMLKMDGTEKLLDPLRAK</sequence>
<accession>A0A095TMH0</accession>
<organism evidence="1 2">
    <name type="scientific">Alcanivorax nanhaiticus</name>
    <dbReference type="NCBI Taxonomy" id="1177154"/>
    <lineage>
        <taxon>Bacteria</taxon>
        <taxon>Pseudomonadati</taxon>
        <taxon>Pseudomonadota</taxon>
        <taxon>Gammaproteobacteria</taxon>
        <taxon>Oceanospirillales</taxon>
        <taxon>Alcanivoracaceae</taxon>
        <taxon>Alcanivorax</taxon>
    </lineage>
</organism>